<sequence>MSFLVKIIYILLITIDVVSNSLCIYSISKLKSFKNCFGYLCFCISVTVIILTTVKGFYCFYKFDTKEDEAIHQITISERLIGAFMNYLWILLRFEHLFLTINRVMAIFFPIFYYQKFHDKASIIYIALMLVTSITFAVPYLDDRCIFYYNAKSEIWEFLNTPCKILIDQFSTLYLNIALIIAELLMDASVIYYIFKRTKQKITIKQLPNLKTEHLPQNNRIRDMLFTTEHIFAFQCVFWNISLFINTVIFTGLNSIIKSPFYLSFAQNINDLVYFSFDAILLIVSNKDVRNLLSATKFR</sequence>
<organism evidence="1 2">
    <name type="scientific">Rhabditophanes sp. KR3021</name>
    <dbReference type="NCBI Taxonomy" id="114890"/>
    <lineage>
        <taxon>Eukaryota</taxon>
        <taxon>Metazoa</taxon>
        <taxon>Ecdysozoa</taxon>
        <taxon>Nematoda</taxon>
        <taxon>Chromadorea</taxon>
        <taxon>Rhabditida</taxon>
        <taxon>Tylenchina</taxon>
        <taxon>Panagrolaimomorpha</taxon>
        <taxon>Strongyloidoidea</taxon>
        <taxon>Alloionematidae</taxon>
        <taxon>Rhabditophanes</taxon>
    </lineage>
</organism>
<evidence type="ECO:0000313" key="2">
    <source>
        <dbReference type="WBParaSite" id="RSKR_0000568960.1"/>
    </source>
</evidence>
<protein>
    <submittedName>
        <fullName evidence="2">7TM_GPCR_Srx domain-containing protein</fullName>
    </submittedName>
</protein>
<evidence type="ECO:0000313" key="1">
    <source>
        <dbReference type="Proteomes" id="UP000095286"/>
    </source>
</evidence>
<name>A0AC35TZX1_9BILA</name>
<dbReference type="Proteomes" id="UP000095286">
    <property type="component" value="Unplaced"/>
</dbReference>
<accession>A0AC35TZX1</accession>
<reference evidence="2" key="1">
    <citation type="submission" date="2016-11" db="UniProtKB">
        <authorList>
            <consortium name="WormBaseParasite"/>
        </authorList>
    </citation>
    <scope>IDENTIFICATION</scope>
    <source>
        <strain evidence="2">KR3021</strain>
    </source>
</reference>
<proteinExistence type="predicted"/>
<dbReference type="WBParaSite" id="RSKR_0000568960.1">
    <property type="protein sequence ID" value="RSKR_0000568960.1"/>
    <property type="gene ID" value="RSKR_0000568960"/>
</dbReference>